<evidence type="ECO:0000256" key="1">
    <source>
        <dbReference type="SAM" id="SignalP"/>
    </source>
</evidence>
<accession>A0ABQ2XZ52</accession>
<proteinExistence type="predicted"/>
<organism evidence="2 3">
    <name type="scientific">Undibacterium squillarum</name>
    <dbReference type="NCBI Taxonomy" id="1131567"/>
    <lineage>
        <taxon>Bacteria</taxon>
        <taxon>Pseudomonadati</taxon>
        <taxon>Pseudomonadota</taxon>
        <taxon>Betaproteobacteria</taxon>
        <taxon>Burkholderiales</taxon>
        <taxon>Oxalobacteraceae</taxon>
        <taxon>Undibacterium</taxon>
    </lineage>
</organism>
<reference evidence="3" key="1">
    <citation type="journal article" date="2019" name="Int. J. Syst. Evol. Microbiol.">
        <title>The Global Catalogue of Microorganisms (GCM) 10K type strain sequencing project: providing services to taxonomists for standard genome sequencing and annotation.</title>
        <authorList>
            <consortium name="The Broad Institute Genomics Platform"/>
            <consortium name="The Broad Institute Genome Sequencing Center for Infectious Disease"/>
            <person name="Wu L."/>
            <person name="Ma J."/>
        </authorList>
    </citation>
    <scope>NUCLEOTIDE SEQUENCE [LARGE SCALE GENOMIC DNA]</scope>
    <source>
        <strain evidence="3">KCTC 23917</strain>
    </source>
</reference>
<dbReference type="RefSeq" id="WP_189356727.1">
    <property type="nucleotide sequence ID" value="NZ_BMYU01000003.1"/>
</dbReference>
<protein>
    <submittedName>
        <fullName evidence="2">Uncharacterized protein</fullName>
    </submittedName>
</protein>
<keyword evidence="3" id="KW-1185">Reference proteome</keyword>
<gene>
    <name evidence="2" type="ORF">GCM10010946_17530</name>
</gene>
<dbReference type="Proteomes" id="UP000653343">
    <property type="component" value="Unassembled WGS sequence"/>
</dbReference>
<name>A0ABQ2XZ52_9BURK</name>
<comment type="caution">
    <text evidence="2">The sequence shown here is derived from an EMBL/GenBank/DDBJ whole genome shotgun (WGS) entry which is preliminary data.</text>
</comment>
<keyword evidence="1" id="KW-0732">Signal</keyword>
<sequence length="102" mass="11079">MNTTTLKSRLILSVAGFAGLMAVAQAWTTPVQTMHTAPVAEQVVTITAKRLTTEEKIAFDTQGQVPQQVIISARKLTEQEKLAFDQAHPAEVAQAYRANDPS</sequence>
<feature type="chain" id="PRO_5045945102" evidence="1">
    <location>
        <begin position="27"/>
        <end position="102"/>
    </location>
</feature>
<dbReference type="EMBL" id="BMYU01000003">
    <property type="protein sequence ID" value="GGX39541.1"/>
    <property type="molecule type" value="Genomic_DNA"/>
</dbReference>
<evidence type="ECO:0000313" key="3">
    <source>
        <dbReference type="Proteomes" id="UP000653343"/>
    </source>
</evidence>
<evidence type="ECO:0000313" key="2">
    <source>
        <dbReference type="EMBL" id="GGX39541.1"/>
    </source>
</evidence>
<feature type="signal peptide" evidence="1">
    <location>
        <begin position="1"/>
        <end position="26"/>
    </location>
</feature>